<sequence length="67" mass="7587">MKRRYKILILIFITILMLVGYKKYFFSFDSLGEGTHYIGPIDSPTGKYTANSYFKNYGGAAGEQMCG</sequence>
<dbReference type="EMBL" id="RBZO01000008">
    <property type="protein sequence ID" value="RKQ16542.1"/>
    <property type="molecule type" value="Genomic_DNA"/>
</dbReference>
<evidence type="ECO:0000256" key="1">
    <source>
        <dbReference type="SAM" id="Phobius"/>
    </source>
</evidence>
<accession>A0A494Z228</accession>
<dbReference type="InterPro" id="IPR035406">
    <property type="entry name" value="DUF5412"/>
</dbReference>
<proteinExistence type="predicted"/>
<gene>
    <name evidence="2" type="ORF">D8M05_06595</name>
</gene>
<dbReference type="Proteomes" id="UP000281813">
    <property type="component" value="Unassembled WGS sequence"/>
</dbReference>
<evidence type="ECO:0000313" key="2">
    <source>
        <dbReference type="EMBL" id="RKQ16542.1"/>
    </source>
</evidence>
<keyword evidence="1" id="KW-1133">Transmembrane helix</keyword>
<protein>
    <submittedName>
        <fullName evidence="2">Uncharacterized protein</fullName>
    </submittedName>
</protein>
<dbReference type="AlphaFoldDB" id="A0A494Z228"/>
<organism evidence="2 3">
    <name type="scientific">Oceanobacillus bengalensis</name>
    <dbReference type="NCBI Taxonomy" id="1435466"/>
    <lineage>
        <taxon>Bacteria</taxon>
        <taxon>Bacillati</taxon>
        <taxon>Bacillota</taxon>
        <taxon>Bacilli</taxon>
        <taxon>Bacillales</taxon>
        <taxon>Bacillaceae</taxon>
        <taxon>Oceanobacillus</taxon>
    </lineage>
</organism>
<keyword evidence="1" id="KW-0812">Transmembrane</keyword>
<comment type="caution">
    <text evidence="2">The sequence shown here is derived from an EMBL/GenBank/DDBJ whole genome shotgun (WGS) entry which is preliminary data.</text>
</comment>
<evidence type="ECO:0000313" key="3">
    <source>
        <dbReference type="Proteomes" id="UP000281813"/>
    </source>
</evidence>
<keyword evidence="1" id="KW-0472">Membrane</keyword>
<dbReference type="RefSeq" id="WP_121129890.1">
    <property type="nucleotide sequence ID" value="NZ_JBHUFK010000003.1"/>
</dbReference>
<reference evidence="2 3" key="1">
    <citation type="journal article" date="2015" name="Antonie Van Leeuwenhoek">
        <title>Oceanobacillus bengalensis sp. nov., a bacterium isolated from seawater of the Bay of Bengal.</title>
        <authorList>
            <person name="Yongchang O."/>
            <person name="Xiang W."/>
            <person name="Wang G."/>
        </authorList>
    </citation>
    <scope>NUCLEOTIDE SEQUENCE [LARGE SCALE GENOMIC DNA]</scope>
    <source>
        <strain evidence="2 3">MCCC 1K00260</strain>
    </source>
</reference>
<dbReference type="Pfam" id="PF17428">
    <property type="entry name" value="DUF5412"/>
    <property type="match status" value="1"/>
</dbReference>
<name>A0A494Z228_9BACI</name>
<keyword evidence="3" id="KW-1185">Reference proteome</keyword>
<feature type="transmembrane region" description="Helical" evidence="1">
    <location>
        <begin position="7"/>
        <end position="26"/>
    </location>
</feature>